<keyword evidence="2" id="KW-1185">Reference proteome</keyword>
<comment type="caution">
    <text evidence="1">The sequence shown here is derived from an EMBL/GenBank/DDBJ whole genome shotgun (WGS) entry which is preliminary data.</text>
</comment>
<organism evidence="1 2">
    <name type="scientific">Caerostris extrusa</name>
    <name type="common">Bark spider</name>
    <name type="synonym">Caerostris bankana</name>
    <dbReference type="NCBI Taxonomy" id="172846"/>
    <lineage>
        <taxon>Eukaryota</taxon>
        <taxon>Metazoa</taxon>
        <taxon>Ecdysozoa</taxon>
        <taxon>Arthropoda</taxon>
        <taxon>Chelicerata</taxon>
        <taxon>Arachnida</taxon>
        <taxon>Araneae</taxon>
        <taxon>Araneomorphae</taxon>
        <taxon>Entelegynae</taxon>
        <taxon>Araneoidea</taxon>
        <taxon>Araneidae</taxon>
        <taxon>Caerostris</taxon>
    </lineage>
</organism>
<sequence>MPYYVAIDKDESSALSKCLFLTSIDGSLSLCLFSVLQRFFGSWVVQSGWVFHSAEPETGRFMKARLNHRAGHFSGLTRKP</sequence>
<evidence type="ECO:0000313" key="1">
    <source>
        <dbReference type="EMBL" id="GIY92855.1"/>
    </source>
</evidence>
<accession>A0AAV4XF49</accession>
<proteinExistence type="predicted"/>
<dbReference type="Proteomes" id="UP001054945">
    <property type="component" value="Unassembled WGS sequence"/>
</dbReference>
<dbReference type="EMBL" id="BPLR01017592">
    <property type="protein sequence ID" value="GIY92855.1"/>
    <property type="molecule type" value="Genomic_DNA"/>
</dbReference>
<gene>
    <name evidence="1" type="ORF">CEXT_228261</name>
</gene>
<reference evidence="1 2" key="1">
    <citation type="submission" date="2021-06" db="EMBL/GenBank/DDBJ databases">
        <title>Caerostris extrusa draft genome.</title>
        <authorList>
            <person name="Kono N."/>
            <person name="Arakawa K."/>
        </authorList>
    </citation>
    <scope>NUCLEOTIDE SEQUENCE [LARGE SCALE GENOMIC DNA]</scope>
</reference>
<name>A0AAV4XF49_CAEEX</name>
<protein>
    <submittedName>
        <fullName evidence="1">Uncharacterized protein</fullName>
    </submittedName>
</protein>
<evidence type="ECO:0000313" key="2">
    <source>
        <dbReference type="Proteomes" id="UP001054945"/>
    </source>
</evidence>
<dbReference type="AlphaFoldDB" id="A0AAV4XF49"/>